<protein>
    <submittedName>
        <fullName evidence="10">Trk-type K+ transport system, membrane component</fullName>
    </submittedName>
</protein>
<feature type="transmembrane region" description="Helical" evidence="9">
    <location>
        <begin position="153"/>
        <end position="176"/>
    </location>
</feature>
<dbReference type="PATRIC" id="fig|1273541.4.peg.379"/>
<feature type="transmembrane region" description="Helical" evidence="9">
    <location>
        <begin position="287"/>
        <end position="305"/>
    </location>
</feature>
<reference evidence="10 12" key="1">
    <citation type="submission" date="2015-10" db="EMBL/GenBank/DDBJ databases">
        <title>Complete genome sequence of hyperthermophilic archaeon Pyrodictium delaneyi Su06.</title>
        <authorList>
            <person name="Jung J.-H."/>
            <person name="Lin J."/>
            <person name="Holden J.F."/>
            <person name="Park C.-S."/>
        </authorList>
    </citation>
    <scope>NUCLEOTIDE SEQUENCE [LARGE SCALE GENOMIC DNA]</scope>
    <source>
        <strain evidence="10 12">Su06</strain>
    </source>
</reference>
<dbReference type="Proteomes" id="UP000058613">
    <property type="component" value="Chromosome"/>
</dbReference>
<dbReference type="GeneID" id="26098665"/>
<feature type="transmembrane region" description="Helical" evidence="9">
    <location>
        <begin position="76"/>
        <end position="104"/>
    </location>
</feature>
<dbReference type="STRING" id="1273541.Pyrde_0344"/>
<evidence type="ECO:0000313" key="11">
    <source>
        <dbReference type="EMBL" id="OWJ53874.1"/>
    </source>
</evidence>
<dbReference type="RefSeq" id="WP_055407669.1">
    <property type="nucleotide sequence ID" value="NZ_CP013011.1"/>
</dbReference>
<evidence type="ECO:0000256" key="4">
    <source>
        <dbReference type="ARBA" id="ARBA00022475"/>
    </source>
</evidence>
<keyword evidence="6 9" id="KW-1133">Transmembrane helix</keyword>
<dbReference type="InterPro" id="IPR003445">
    <property type="entry name" value="Cat_transpt"/>
</dbReference>
<evidence type="ECO:0000256" key="5">
    <source>
        <dbReference type="ARBA" id="ARBA00022692"/>
    </source>
</evidence>
<dbReference type="AlphaFoldDB" id="A0A0P0N1G4"/>
<evidence type="ECO:0000313" key="13">
    <source>
        <dbReference type="Proteomes" id="UP000196694"/>
    </source>
</evidence>
<feature type="transmembrane region" description="Helical" evidence="9">
    <location>
        <begin position="248"/>
        <end position="267"/>
    </location>
</feature>
<dbReference type="EMBL" id="CP013011">
    <property type="protein sequence ID" value="ALL00394.1"/>
    <property type="molecule type" value="Genomic_DNA"/>
</dbReference>
<gene>
    <name evidence="11" type="ORF">Pdsh_08245</name>
    <name evidence="10" type="ORF">Pyrde_0344</name>
</gene>
<dbReference type="GO" id="GO:0005886">
    <property type="term" value="C:plasma membrane"/>
    <property type="evidence" value="ECO:0007669"/>
    <property type="project" value="UniProtKB-SubCell"/>
</dbReference>
<keyword evidence="8 9" id="KW-0472">Membrane</keyword>
<dbReference type="PANTHER" id="PTHR32024:SF2">
    <property type="entry name" value="TRK SYSTEM POTASSIUM UPTAKE PROTEIN TRKG-RELATED"/>
    <property type="match status" value="1"/>
</dbReference>
<feature type="transmembrane region" description="Helical" evidence="9">
    <location>
        <begin position="197"/>
        <end position="217"/>
    </location>
</feature>
<feature type="transmembrane region" description="Helical" evidence="9">
    <location>
        <begin position="405"/>
        <end position="424"/>
    </location>
</feature>
<sequence>MKSLRFTVHPLVKYMLPLSLVAAAAPLLLATVWSLLVGETDEYVLCLTIYSLVYSLIALIWLTVTKPTRPVKIGETLVLVAFAWILTPLLSAIPIHCALGIPFIDAWFESVSGFTTTGLSVFNGAVDPDYNVYIPSVEELPFVITTWRAVTQWLGGFGIVVMFYVFARLGGLPAHLVGFAEGRFERLEPSIAHSVRALFGLYVALTFFFTVLFYVSGMPANDALYHALTALSTGGFSSHSYSLGYYRTAIAVLLAAVLAMSIGAWNYADLYALLKGIPRKMSGEINAYIGVVAIGLVLSLVLVSGRLPVLDILFYVVSALSTTGFQVSSLSHAPAALKYVLVLLMFVGGSAFSTAGGVKLYRVMVLAKSVKWSSARIIYGSDYYVARKVGGTIVSEEEIVKVASVFFLFAILQAVGALLLLHLVPGTNLVDALFEATSALCTVGLSVGITGANLHMAPKLVLMALMTLGRLEIHTFILVPVLIVHSIREEVHHLAHGRYVGLS</sequence>
<evidence type="ECO:0000256" key="3">
    <source>
        <dbReference type="ARBA" id="ARBA00022448"/>
    </source>
</evidence>
<evidence type="ECO:0000256" key="1">
    <source>
        <dbReference type="ARBA" id="ARBA00004651"/>
    </source>
</evidence>
<dbReference type="PANTHER" id="PTHR32024">
    <property type="entry name" value="TRK SYSTEM POTASSIUM UPTAKE PROTEIN TRKG-RELATED"/>
    <property type="match status" value="1"/>
</dbReference>
<evidence type="ECO:0000313" key="10">
    <source>
        <dbReference type="EMBL" id="ALL00394.1"/>
    </source>
</evidence>
<proteinExistence type="inferred from homology"/>
<evidence type="ECO:0000256" key="2">
    <source>
        <dbReference type="ARBA" id="ARBA00009137"/>
    </source>
</evidence>
<feature type="transmembrane region" description="Helical" evidence="9">
    <location>
        <begin position="339"/>
        <end position="361"/>
    </location>
</feature>
<dbReference type="GO" id="GO:0030001">
    <property type="term" value="P:metal ion transport"/>
    <property type="evidence" value="ECO:0007669"/>
    <property type="project" value="UniProtKB-ARBA"/>
</dbReference>
<dbReference type="OrthoDB" id="111943at2157"/>
<dbReference type="Proteomes" id="UP000196694">
    <property type="component" value="Unassembled WGS sequence"/>
</dbReference>
<evidence type="ECO:0000256" key="6">
    <source>
        <dbReference type="ARBA" id="ARBA00022989"/>
    </source>
</evidence>
<keyword evidence="13" id="KW-1185">Reference proteome</keyword>
<reference evidence="11 13" key="2">
    <citation type="submission" date="2017-05" db="EMBL/GenBank/DDBJ databases">
        <title>The draft genome of the hyperthermophilic archaeon 'Pyrodictium delaneyi strain Hulk', an iron and nitrate reducer, reveals the capacity for sulfate reduction.</title>
        <authorList>
            <person name="Demey L.M."/>
            <person name="Miller C."/>
            <person name="Manzella M."/>
            <person name="Reguera G."/>
            <person name="Kashefi K."/>
        </authorList>
    </citation>
    <scope>NUCLEOTIDE SEQUENCE [LARGE SCALE GENOMIC DNA]</scope>
    <source>
        <strain evidence="11 13">Hulk</strain>
    </source>
</reference>
<keyword evidence="3" id="KW-0813">Transport</keyword>
<comment type="subcellular location">
    <subcellularLocation>
        <location evidence="1">Cell membrane</location>
        <topology evidence="1">Multi-pass membrane protein</topology>
    </subcellularLocation>
</comment>
<dbReference type="EMBL" id="NCQP01000007">
    <property type="protein sequence ID" value="OWJ53874.1"/>
    <property type="molecule type" value="Genomic_DNA"/>
</dbReference>
<organism evidence="10 12">
    <name type="scientific">Pyrodictium delaneyi</name>
    <dbReference type="NCBI Taxonomy" id="1273541"/>
    <lineage>
        <taxon>Archaea</taxon>
        <taxon>Thermoproteota</taxon>
        <taxon>Thermoprotei</taxon>
        <taxon>Desulfurococcales</taxon>
        <taxon>Pyrodictiaceae</taxon>
        <taxon>Pyrodictium</taxon>
    </lineage>
</organism>
<dbReference type="KEGG" id="pdl:Pyrde_0344"/>
<comment type="similarity">
    <text evidence="2">Belongs to the TrkH potassium transport family.</text>
</comment>
<evidence type="ECO:0000313" key="12">
    <source>
        <dbReference type="Proteomes" id="UP000058613"/>
    </source>
</evidence>
<keyword evidence="5 9" id="KW-0812">Transmembrane</keyword>
<feature type="transmembrane region" description="Helical" evidence="9">
    <location>
        <begin position="42"/>
        <end position="64"/>
    </location>
</feature>
<name>A0A0P0N1G4_9CREN</name>
<dbReference type="GO" id="GO:0008324">
    <property type="term" value="F:monoatomic cation transmembrane transporter activity"/>
    <property type="evidence" value="ECO:0007669"/>
    <property type="project" value="InterPro"/>
</dbReference>
<feature type="transmembrane region" description="Helical" evidence="9">
    <location>
        <begin position="12"/>
        <end position="36"/>
    </location>
</feature>
<dbReference type="Pfam" id="PF02386">
    <property type="entry name" value="TrkH"/>
    <property type="match status" value="2"/>
</dbReference>
<feature type="transmembrane region" description="Helical" evidence="9">
    <location>
        <begin position="436"/>
        <end position="454"/>
    </location>
</feature>
<keyword evidence="7" id="KW-0406">Ion transport</keyword>
<keyword evidence="4" id="KW-1003">Cell membrane</keyword>
<accession>A0A0P0N1G4</accession>
<evidence type="ECO:0000256" key="8">
    <source>
        <dbReference type="ARBA" id="ARBA00023136"/>
    </source>
</evidence>
<evidence type="ECO:0000256" key="7">
    <source>
        <dbReference type="ARBA" id="ARBA00023065"/>
    </source>
</evidence>
<evidence type="ECO:0000256" key="9">
    <source>
        <dbReference type="SAM" id="Phobius"/>
    </source>
</evidence>